<proteinExistence type="predicted"/>
<dbReference type="Proteomes" id="UP001476247">
    <property type="component" value="Unassembled WGS sequence"/>
</dbReference>
<protein>
    <submittedName>
        <fullName evidence="1">Uncharacterized protein</fullName>
    </submittedName>
</protein>
<sequence>MLEQKHISKLLDDTVKAEVLELVNEMFTSEQANLKQRISELLVKLHILPFRKMKFSSEVYYDQNDETLVRNLKNKFGPNSILVIGNWSAPNTKFHEPTRNKGLICML</sequence>
<keyword evidence="2" id="KW-1185">Reference proteome</keyword>
<accession>A0ABP9XYB1</accession>
<evidence type="ECO:0000313" key="1">
    <source>
        <dbReference type="EMBL" id="GAA5799042.1"/>
    </source>
</evidence>
<evidence type="ECO:0000313" key="2">
    <source>
        <dbReference type="Proteomes" id="UP001476247"/>
    </source>
</evidence>
<reference evidence="1 2" key="1">
    <citation type="submission" date="2024-04" db="EMBL/GenBank/DDBJ databases">
        <title>genome sequences of Mucor flavus KT1a and Helicostylum pulchrum KT1b strains isolation_sourced from the surface of a dry-aged beef.</title>
        <authorList>
            <person name="Toyotome T."/>
            <person name="Hosono M."/>
            <person name="Torimaru M."/>
            <person name="Fukuda K."/>
            <person name="Mikami N."/>
        </authorList>
    </citation>
    <scope>NUCLEOTIDE SEQUENCE [LARGE SCALE GENOMIC DNA]</scope>
    <source>
        <strain evidence="1 2">KT1b</strain>
    </source>
</reference>
<organism evidence="1 2">
    <name type="scientific">Helicostylum pulchrum</name>
    <dbReference type="NCBI Taxonomy" id="562976"/>
    <lineage>
        <taxon>Eukaryota</taxon>
        <taxon>Fungi</taxon>
        <taxon>Fungi incertae sedis</taxon>
        <taxon>Mucoromycota</taxon>
        <taxon>Mucoromycotina</taxon>
        <taxon>Mucoromycetes</taxon>
        <taxon>Mucorales</taxon>
        <taxon>Mucorineae</taxon>
        <taxon>Mucoraceae</taxon>
        <taxon>Helicostylum</taxon>
    </lineage>
</organism>
<dbReference type="EMBL" id="BAABUJ010000011">
    <property type="protein sequence ID" value="GAA5799042.1"/>
    <property type="molecule type" value="Genomic_DNA"/>
</dbReference>
<name>A0ABP9XYB1_9FUNG</name>
<gene>
    <name evidence="1" type="ORF">HPULCUR_004451</name>
</gene>
<comment type="caution">
    <text evidence="1">The sequence shown here is derived from an EMBL/GenBank/DDBJ whole genome shotgun (WGS) entry which is preliminary data.</text>
</comment>